<name>A0ABX8XKG1_9ACTN</name>
<evidence type="ECO:0000313" key="1">
    <source>
        <dbReference type="EMBL" id="QYX76123.1"/>
    </source>
</evidence>
<proteinExistence type="predicted"/>
<accession>A0ABX8XKG1</accession>
<dbReference type="Proteomes" id="UP000827138">
    <property type="component" value="Chromosome"/>
</dbReference>
<reference evidence="1 2" key="1">
    <citation type="submission" date="2021-08" db="EMBL/GenBank/DDBJ databases">
        <authorList>
            <person name="Ping M."/>
        </authorList>
    </citation>
    <scope>NUCLEOTIDE SEQUENCE [LARGE SCALE GENOMIC DNA]</scope>
    <source>
        <strain evidence="1 2">MG28</strain>
    </source>
</reference>
<evidence type="ECO:0000313" key="2">
    <source>
        <dbReference type="Proteomes" id="UP000827138"/>
    </source>
</evidence>
<organism evidence="1 2">
    <name type="scientific">Streptomyces akebiae</name>
    <dbReference type="NCBI Taxonomy" id="2865673"/>
    <lineage>
        <taxon>Bacteria</taxon>
        <taxon>Bacillati</taxon>
        <taxon>Actinomycetota</taxon>
        <taxon>Actinomycetes</taxon>
        <taxon>Kitasatosporales</taxon>
        <taxon>Streptomycetaceae</taxon>
        <taxon>Streptomyces</taxon>
    </lineage>
</organism>
<sequence>MPRDHLVQEIPQPTAALEDVVLTPRLELGGQVSSEKLTGIISLGRPEFIPIRPREIKDEELRKFIEHEARTSRFVLIHIVVSFHPTPQLIEKAVVGLSLSNADGNSKPPPIAWSLWPTKMNSTSSSTGKIGFRADLKILSYEATQESQSSLDRPFLVAVGERESDPEWQFTGSKQRPLVGIYPMSAVIQAPISGRVRAGLLLAATLRGRLGFVRYRADLAHDYSHLEF</sequence>
<dbReference type="EMBL" id="CP080647">
    <property type="protein sequence ID" value="QYX76123.1"/>
    <property type="molecule type" value="Genomic_DNA"/>
</dbReference>
<protein>
    <submittedName>
        <fullName evidence="1">Uncharacterized protein</fullName>
    </submittedName>
</protein>
<dbReference type="RefSeq" id="WP_220645258.1">
    <property type="nucleotide sequence ID" value="NZ_CP080647.1"/>
</dbReference>
<keyword evidence="2" id="KW-1185">Reference proteome</keyword>
<gene>
    <name evidence="1" type="ORF">K1J60_06020</name>
</gene>